<keyword evidence="3" id="KW-0479">Metal-binding</keyword>
<dbReference type="PANTHER" id="PTHR47022:SF1">
    <property type="entry name" value="BTB AND MATH DOMAIN-CONTAINING PROTEIN 36-RELATED"/>
    <property type="match status" value="1"/>
</dbReference>
<evidence type="ECO:0000313" key="10">
    <source>
        <dbReference type="Proteomes" id="UP001642540"/>
    </source>
</evidence>
<gene>
    <name evidence="9" type="ORF">ODALV1_LOCUS30237</name>
</gene>
<comment type="subcellular location">
    <subcellularLocation>
        <location evidence="1">Cytoplasm</location>
    </subcellularLocation>
</comment>
<keyword evidence="2" id="KW-0963">Cytoplasm</keyword>
<dbReference type="InterPro" id="IPR002083">
    <property type="entry name" value="MATH/TRAF_dom"/>
</dbReference>
<evidence type="ECO:0000256" key="2">
    <source>
        <dbReference type="ARBA" id="ARBA00022490"/>
    </source>
</evidence>
<dbReference type="Gene3D" id="3.30.40.10">
    <property type="entry name" value="Zinc/RING finger domain, C3HC4 (zinc finger)"/>
    <property type="match status" value="2"/>
</dbReference>
<evidence type="ECO:0000259" key="8">
    <source>
        <dbReference type="PROSITE" id="PS50144"/>
    </source>
</evidence>
<reference evidence="9 10" key="1">
    <citation type="submission" date="2024-08" db="EMBL/GenBank/DDBJ databases">
        <authorList>
            <person name="Cucini C."/>
            <person name="Frati F."/>
        </authorList>
    </citation>
    <scope>NUCLEOTIDE SEQUENCE [LARGE SCALE GENOMIC DNA]</scope>
</reference>
<evidence type="ECO:0000256" key="5">
    <source>
        <dbReference type="ARBA" id="ARBA00022833"/>
    </source>
</evidence>
<dbReference type="PROSITE" id="PS50144">
    <property type="entry name" value="MATH"/>
    <property type="match status" value="2"/>
</dbReference>
<dbReference type="Proteomes" id="UP001642540">
    <property type="component" value="Unassembled WGS sequence"/>
</dbReference>
<keyword evidence="4 6" id="KW-0863">Zinc-finger</keyword>
<evidence type="ECO:0000313" key="9">
    <source>
        <dbReference type="EMBL" id="CAL8144588.1"/>
    </source>
</evidence>
<evidence type="ECO:0000256" key="6">
    <source>
        <dbReference type="PROSITE-ProRule" id="PRU00175"/>
    </source>
</evidence>
<feature type="domain" description="MATH" evidence="8">
    <location>
        <begin position="170"/>
        <end position="296"/>
    </location>
</feature>
<dbReference type="PANTHER" id="PTHR47022">
    <property type="entry name" value="BTB AND MATH DOMAIN-CONTAINING PROTEIN 36-RELATED"/>
    <property type="match status" value="1"/>
</dbReference>
<feature type="domain" description="MATH" evidence="8">
    <location>
        <begin position="10"/>
        <end position="140"/>
    </location>
</feature>
<evidence type="ECO:0008006" key="11">
    <source>
        <dbReference type="Google" id="ProtNLM"/>
    </source>
</evidence>
<protein>
    <recommendedName>
        <fullName evidence="11">E3 ubiquitin-protein ligase</fullName>
    </recommendedName>
</protein>
<keyword evidence="5" id="KW-0862">Zinc</keyword>
<dbReference type="CDD" id="cd16571">
    <property type="entry name" value="RING-HC_SIAHs"/>
    <property type="match status" value="1"/>
</dbReference>
<proteinExistence type="predicted"/>
<keyword evidence="10" id="KW-1185">Reference proteome</keyword>
<name>A0ABP1S658_9HEXA</name>
<evidence type="ECO:0000256" key="4">
    <source>
        <dbReference type="ARBA" id="ARBA00022771"/>
    </source>
</evidence>
<organism evidence="9 10">
    <name type="scientific">Orchesella dallaii</name>
    <dbReference type="NCBI Taxonomy" id="48710"/>
    <lineage>
        <taxon>Eukaryota</taxon>
        <taxon>Metazoa</taxon>
        <taxon>Ecdysozoa</taxon>
        <taxon>Arthropoda</taxon>
        <taxon>Hexapoda</taxon>
        <taxon>Collembola</taxon>
        <taxon>Entomobryomorpha</taxon>
        <taxon>Entomobryoidea</taxon>
        <taxon>Orchesellidae</taxon>
        <taxon>Orchesellinae</taxon>
        <taxon>Orchesella</taxon>
    </lineage>
</organism>
<accession>A0ABP1S658</accession>
<dbReference type="Pfam" id="PF21362">
    <property type="entry name" value="Sina_RING"/>
    <property type="match status" value="1"/>
</dbReference>
<comment type="caution">
    <text evidence="9">The sequence shown here is derived from an EMBL/GenBank/DDBJ whole genome shotgun (WGS) entry which is preliminary data.</text>
</comment>
<dbReference type="InterPro" id="IPR008974">
    <property type="entry name" value="TRAF-like"/>
</dbReference>
<dbReference type="SUPFAM" id="SSF57850">
    <property type="entry name" value="RING/U-box"/>
    <property type="match status" value="1"/>
</dbReference>
<evidence type="ECO:0000256" key="3">
    <source>
        <dbReference type="ARBA" id="ARBA00022723"/>
    </source>
</evidence>
<dbReference type="SUPFAM" id="SSF49599">
    <property type="entry name" value="TRAF domain-like"/>
    <property type="match status" value="2"/>
</dbReference>
<sequence length="419" mass="47819">MPRTAASQTVVTLCFRVENISMLRQRAFSQPTFIRGVPWRIMVQPCQVGAVERADQNKSLGFFLQCDGDSESPSWSCKAHVKLRLMPQKPKVKAFSSQFTDRFHSKGNNWGYINFIDWSTLMDPSRGYVKNDNIYVEVDVKVGAPTGLTSQDSKPNEVKISNLTGPGRSKVNVHFRIENISKLQRRVLSKPVYVRNLPWRIMAQPCYDQDGRKLSLGIFLHCDGQADSPNWNCKAEVKMRMLSQKRGLKCIVSQFSDTFAASANDWGYSNVIGWNCLDPSVGYVNRNDFIDLIVDIKAEEPQGLRSQIPGEKASTTESKKLVINLPNDFLTCPICYELPRNEIFQCRNGHVVCDGCINNLTHCPQCRLRFQEKIRNRALECILENLKLECNYKNKGCTMVAQRRQLTEHERTCAFQFVK</sequence>
<feature type="domain" description="RING-type" evidence="7">
    <location>
        <begin position="332"/>
        <end position="367"/>
    </location>
</feature>
<dbReference type="EMBL" id="CAXLJM020000161">
    <property type="protein sequence ID" value="CAL8144588.1"/>
    <property type="molecule type" value="Genomic_DNA"/>
</dbReference>
<dbReference type="Pfam" id="PF22486">
    <property type="entry name" value="MATH_2"/>
    <property type="match status" value="2"/>
</dbReference>
<evidence type="ECO:0000256" key="1">
    <source>
        <dbReference type="ARBA" id="ARBA00004496"/>
    </source>
</evidence>
<dbReference type="Gene3D" id="2.60.210.10">
    <property type="entry name" value="Apoptosis, Tumor Necrosis Factor Receptor Associated Protein 2, Chain A"/>
    <property type="match status" value="2"/>
</dbReference>
<evidence type="ECO:0000259" key="7">
    <source>
        <dbReference type="PROSITE" id="PS50089"/>
    </source>
</evidence>
<dbReference type="InterPro" id="IPR001841">
    <property type="entry name" value="Znf_RING"/>
</dbReference>
<dbReference type="PROSITE" id="PS50089">
    <property type="entry name" value="ZF_RING_2"/>
    <property type="match status" value="1"/>
</dbReference>
<dbReference type="SMART" id="SM00061">
    <property type="entry name" value="MATH"/>
    <property type="match status" value="2"/>
</dbReference>
<dbReference type="InterPro" id="IPR049548">
    <property type="entry name" value="Sina-like_RING"/>
</dbReference>
<dbReference type="InterPro" id="IPR013083">
    <property type="entry name" value="Znf_RING/FYVE/PHD"/>
</dbReference>